<dbReference type="Proteomes" id="UP000324800">
    <property type="component" value="Unassembled WGS sequence"/>
</dbReference>
<gene>
    <name evidence="2" type="ORF">EZS28_010474</name>
</gene>
<evidence type="ECO:0000256" key="1">
    <source>
        <dbReference type="SAM" id="MobiDB-lite"/>
    </source>
</evidence>
<sequence length="146" mass="17511">MDYNHISPQHDTPTCPFHNTFNDTHHNPYLKKHQLYQEQIPQEIDTERKQPKLQQYAGRMDVVERFHEIMKPIIEQKMKNPKIIFLVQYQEFPNKDDPDFFNPPKNYRPTPIPRLKDLNHSEEQRNQFDGDMCEAALLLSLANRQP</sequence>
<name>A0A5J4WI05_9EUKA</name>
<feature type="region of interest" description="Disordered" evidence="1">
    <location>
        <begin position="95"/>
        <end position="114"/>
    </location>
</feature>
<reference evidence="2 3" key="1">
    <citation type="submission" date="2019-03" db="EMBL/GenBank/DDBJ databases">
        <title>Single cell metagenomics reveals metabolic interactions within the superorganism composed of flagellate Streblomastix strix and complex community of Bacteroidetes bacteria on its surface.</title>
        <authorList>
            <person name="Treitli S.C."/>
            <person name="Kolisko M."/>
            <person name="Husnik F."/>
            <person name="Keeling P."/>
            <person name="Hampl V."/>
        </authorList>
    </citation>
    <scope>NUCLEOTIDE SEQUENCE [LARGE SCALE GENOMIC DNA]</scope>
    <source>
        <strain evidence="2">ST1C</strain>
    </source>
</reference>
<proteinExistence type="predicted"/>
<dbReference type="AlphaFoldDB" id="A0A5J4WI05"/>
<evidence type="ECO:0000313" key="3">
    <source>
        <dbReference type="Proteomes" id="UP000324800"/>
    </source>
</evidence>
<accession>A0A5J4WI05</accession>
<organism evidence="2 3">
    <name type="scientific">Streblomastix strix</name>
    <dbReference type="NCBI Taxonomy" id="222440"/>
    <lineage>
        <taxon>Eukaryota</taxon>
        <taxon>Metamonada</taxon>
        <taxon>Preaxostyla</taxon>
        <taxon>Oxymonadida</taxon>
        <taxon>Streblomastigidae</taxon>
        <taxon>Streblomastix</taxon>
    </lineage>
</organism>
<dbReference type="EMBL" id="SNRW01002078">
    <property type="protein sequence ID" value="KAA6393995.1"/>
    <property type="molecule type" value="Genomic_DNA"/>
</dbReference>
<evidence type="ECO:0000313" key="2">
    <source>
        <dbReference type="EMBL" id="KAA6393995.1"/>
    </source>
</evidence>
<comment type="caution">
    <text evidence="2">The sequence shown here is derived from an EMBL/GenBank/DDBJ whole genome shotgun (WGS) entry which is preliminary data.</text>
</comment>
<protein>
    <submittedName>
        <fullName evidence="2">Uncharacterized protein</fullName>
    </submittedName>
</protein>